<sequence>MKSFNLFDTVKTIEEITLSNGDIAPIDTIGVIVEIYNDGEAYEVELFGNWVEYNQQGEFVASHSNSPNAFVETIAVITLYPQQINFVKPARETVGIRAQLLGVLDELSEDKLNQVKDFAETLR</sequence>
<gene>
    <name evidence="1" type="ORF">KA717_10755</name>
</gene>
<reference evidence="1" key="1">
    <citation type="submission" date="2021-04" db="EMBL/GenBank/DDBJ databases">
        <title>Genome sequence of Woronichinia naegeliana from Washington state freshwater lake bloom.</title>
        <authorList>
            <person name="Dreher T.W."/>
        </authorList>
    </citation>
    <scope>NUCLEOTIDE SEQUENCE</scope>
    <source>
        <strain evidence="1">WA131</strain>
    </source>
</reference>
<name>A0A977PZ37_9CYAN</name>
<dbReference type="KEGG" id="wna:KA717_10755"/>
<dbReference type="AlphaFoldDB" id="A0A977PZ37"/>
<organism evidence="1">
    <name type="scientific">Woronichinia naegeliana WA131</name>
    <dbReference type="NCBI Taxonomy" id="2824559"/>
    <lineage>
        <taxon>Bacteria</taxon>
        <taxon>Bacillati</taxon>
        <taxon>Cyanobacteriota</taxon>
        <taxon>Cyanophyceae</taxon>
        <taxon>Synechococcales</taxon>
        <taxon>Coelosphaeriaceae</taxon>
        <taxon>Woronichinia</taxon>
    </lineage>
</organism>
<dbReference type="EMBL" id="CP073041">
    <property type="protein sequence ID" value="UXE63100.1"/>
    <property type="molecule type" value="Genomic_DNA"/>
</dbReference>
<proteinExistence type="predicted"/>
<evidence type="ECO:0000313" key="1">
    <source>
        <dbReference type="EMBL" id="UXE63100.1"/>
    </source>
</evidence>
<protein>
    <submittedName>
        <fullName evidence="1">DUF4926 domain-containing protein</fullName>
    </submittedName>
</protein>
<accession>A0A977PZ37</accession>
<dbReference type="Proteomes" id="UP001065613">
    <property type="component" value="Chromosome"/>
</dbReference>